<proteinExistence type="inferred from homology"/>
<dbReference type="Pfam" id="PF00753">
    <property type="entry name" value="Lactamase_B"/>
    <property type="match status" value="1"/>
</dbReference>
<dbReference type="CDD" id="cd07730">
    <property type="entry name" value="metallo-hydrolase-like_MBL-fold"/>
    <property type="match status" value="1"/>
</dbReference>
<dbReference type="InterPro" id="IPR001279">
    <property type="entry name" value="Metallo-B-lactamas"/>
</dbReference>
<dbReference type="Gene3D" id="3.60.15.10">
    <property type="entry name" value="Ribonuclease Z/Hydroxyacylglutathione hydrolase-like"/>
    <property type="match status" value="1"/>
</dbReference>
<name>A0AA39UMD0_9AGAR</name>
<evidence type="ECO:0000313" key="7">
    <source>
        <dbReference type="Proteomes" id="UP001175228"/>
    </source>
</evidence>
<evidence type="ECO:0000256" key="3">
    <source>
        <dbReference type="ARBA" id="ARBA00022801"/>
    </source>
</evidence>
<feature type="domain" description="Metallo-beta-lactamase" evidence="5">
    <location>
        <begin position="71"/>
        <end position="288"/>
    </location>
</feature>
<gene>
    <name evidence="6" type="ORF">EDD18DRAFT_1177522</name>
</gene>
<evidence type="ECO:0000259" key="5">
    <source>
        <dbReference type="SMART" id="SM00849"/>
    </source>
</evidence>
<keyword evidence="2" id="KW-0479">Metal-binding</keyword>
<keyword evidence="4" id="KW-0862">Zinc</keyword>
<evidence type="ECO:0000256" key="1">
    <source>
        <dbReference type="ARBA" id="ARBA00007749"/>
    </source>
</evidence>
<dbReference type="AlphaFoldDB" id="A0AA39UMD0"/>
<dbReference type="InterPro" id="IPR036866">
    <property type="entry name" value="RibonucZ/Hydroxyglut_hydro"/>
</dbReference>
<organism evidence="6 7">
    <name type="scientific">Armillaria luteobubalina</name>
    <dbReference type="NCBI Taxonomy" id="153913"/>
    <lineage>
        <taxon>Eukaryota</taxon>
        <taxon>Fungi</taxon>
        <taxon>Dikarya</taxon>
        <taxon>Basidiomycota</taxon>
        <taxon>Agaricomycotina</taxon>
        <taxon>Agaricomycetes</taxon>
        <taxon>Agaricomycetidae</taxon>
        <taxon>Agaricales</taxon>
        <taxon>Marasmiineae</taxon>
        <taxon>Physalacriaceae</taxon>
        <taxon>Armillaria</taxon>
    </lineage>
</organism>
<dbReference type="InterPro" id="IPR051013">
    <property type="entry name" value="MBL_superfamily_lactonases"/>
</dbReference>
<keyword evidence="3" id="KW-0378">Hydrolase</keyword>
<dbReference type="PANTHER" id="PTHR42978">
    <property type="entry name" value="QUORUM-QUENCHING LACTONASE YTNP-RELATED-RELATED"/>
    <property type="match status" value="1"/>
</dbReference>
<evidence type="ECO:0000313" key="6">
    <source>
        <dbReference type="EMBL" id="KAK0494098.1"/>
    </source>
</evidence>
<keyword evidence="7" id="KW-1185">Reference proteome</keyword>
<dbReference type="GO" id="GO:0046872">
    <property type="term" value="F:metal ion binding"/>
    <property type="evidence" value="ECO:0007669"/>
    <property type="project" value="UniProtKB-KW"/>
</dbReference>
<comment type="similarity">
    <text evidence="1">Belongs to the metallo-beta-lactamase superfamily.</text>
</comment>
<evidence type="ECO:0000256" key="4">
    <source>
        <dbReference type="ARBA" id="ARBA00022833"/>
    </source>
</evidence>
<dbReference type="Proteomes" id="UP001175228">
    <property type="component" value="Unassembled WGS sequence"/>
</dbReference>
<comment type="caution">
    <text evidence="6">The sequence shown here is derived from an EMBL/GenBank/DDBJ whole genome shotgun (WGS) entry which is preliminary data.</text>
</comment>
<dbReference type="GO" id="GO:0016787">
    <property type="term" value="F:hydrolase activity"/>
    <property type="evidence" value="ECO:0007669"/>
    <property type="project" value="UniProtKB-KW"/>
</dbReference>
<sequence length="357" mass="39594">MTLRCGIYSQYRKFLQNTAGMTTFLELGIPSSASTVTVKAINLGAVPLSSALPEAYFLEPILPGYESFRAPIYAFFIEHRVTGKRLMFDLGLQPEGDHPPALHQLLTLWRGRGYYVEPADKDVFERLQEGGVDPATIDVVIWSHGHFDHTGEMCKFPATTELVIGPGFDRRAFPTTPESYLIESDFTGRKVTELNLNDFTFTIGDYEALDYFSDGSFYILNSPGHHPGHISVLARVTPTSFVLLGGDSCHHIGQLRPTAKLQKHTPCPVHAMVSRTTPLFSEQNAYGHADPEAARATIAKLGKFDANPDVLVIVAHDATVPAVIDEFPEALNGWKTKGWKEKLTWAFLDRDFPALKT</sequence>
<protein>
    <submittedName>
        <fullName evidence="6">Beta-lactamase-like protein</fullName>
    </submittedName>
</protein>
<dbReference type="SUPFAM" id="SSF56281">
    <property type="entry name" value="Metallo-hydrolase/oxidoreductase"/>
    <property type="match status" value="1"/>
</dbReference>
<dbReference type="EMBL" id="JAUEPU010000022">
    <property type="protein sequence ID" value="KAK0494098.1"/>
    <property type="molecule type" value="Genomic_DNA"/>
</dbReference>
<accession>A0AA39UMD0</accession>
<evidence type="ECO:0000256" key="2">
    <source>
        <dbReference type="ARBA" id="ARBA00022723"/>
    </source>
</evidence>
<dbReference type="SMART" id="SM00849">
    <property type="entry name" value="Lactamase_B"/>
    <property type="match status" value="1"/>
</dbReference>
<reference evidence="6" key="1">
    <citation type="submission" date="2023-06" db="EMBL/GenBank/DDBJ databases">
        <authorList>
            <consortium name="Lawrence Berkeley National Laboratory"/>
            <person name="Ahrendt S."/>
            <person name="Sahu N."/>
            <person name="Indic B."/>
            <person name="Wong-Bajracharya J."/>
            <person name="Merenyi Z."/>
            <person name="Ke H.-M."/>
            <person name="Monk M."/>
            <person name="Kocsube S."/>
            <person name="Drula E."/>
            <person name="Lipzen A."/>
            <person name="Balint B."/>
            <person name="Henrissat B."/>
            <person name="Andreopoulos B."/>
            <person name="Martin F.M."/>
            <person name="Harder C.B."/>
            <person name="Rigling D."/>
            <person name="Ford K.L."/>
            <person name="Foster G.D."/>
            <person name="Pangilinan J."/>
            <person name="Papanicolaou A."/>
            <person name="Barry K."/>
            <person name="LaButti K."/>
            <person name="Viragh M."/>
            <person name="Koriabine M."/>
            <person name="Yan M."/>
            <person name="Riley R."/>
            <person name="Champramary S."/>
            <person name="Plett K.L."/>
            <person name="Tsai I.J."/>
            <person name="Slot J."/>
            <person name="Sipos G."/>
            <person name="Plett J."/>
            <person name="Nagy L.G."/>
            <person name="Grigoriev I.V."/>
        </authorList>
    </citation>
    <scope>NUCLEOTIDE SEQUENCE</scope>
    <source>
        <strain evidence="6">HWK02</strain>
    </source>
</reference>
<dbReference type="PANTHER" id="PTHR42978:SF5">
    <property type="entry name" value="METALLO-BETA-LACTAMASE DOMAIN-CONTAINING PROTEIN"/>
    <property type="match status" value="1"/>
</dbReference>